<comment type="caution">
    <text evidence="1">The sequence shown here is derived from an EMBL/GenBank/DDBJ whole genome shotgun (WGS) entry which is preliminary data.</text>
</comment>
<dbReference type="GO" id="GO:0004519">
    <property type="term" value="F:endonuclease activity"/>
    <property type="evidence" value="ECO:0007669"/>
    <property type="project" value="UniProtKB-KW"/>
</dbReference>
<sequence length="234" mass="25474">MIRIHRVQLPGSLVEDLARRTGELSTGIAGTDRARTAWQNAKSTRRRLTGHLMEMATGISRCMYCGDSLGTAIDHFEPLHETPLRVFDWLNHLLACTHCNSHGKRDRFPRDDIGAPLLIDPSSADPADHLWLSLTGGAYEALTPQGEATIEVFGLNRADLVKGRRAAFIRTKCMLRDLGRCAGAEADEIRSSLSAQPFADVLAAMIIASGLKNPPAFLGGPEVVAVLRTYEDGS</sequence>
<dbReference type="OrthoDB" id="5422822at2"/>
<gene>
    <name evidence="1" type="ORF">FDA94_32185</name>
</gene>
<dbReference type="InterPro" id="IPR003615">
    <property type="entry name" value="HNH_nuc"/>
</dbReference>
<organism evidence="1 2">
    <name type="scientific">Herbidospora galbida</name>
    <dbReference type="NCBI Taxonomy" id="2575442"/>
    <lineage>
        <taxon>Bacteria</taxon>
        <taxon>Bacillati</taxon>
        <taxon>Actinomycetota</taxon>
        <taxon>Actinomycetes</taxon>
        <taxon>Streptosporangiales</taxon>
        <taxon>Streptosporangiaceae</taxon>
        <taxon>Herbidospora</taxon>
    </lineage>
</organism>
<dbReference type="CDD" id="cd00085">
    <property type="entry name" value="HNHc"/>
    <property type="match status" value="1"/>
</dbReference>
<evidence type="ECO:0000313" key="1">
    <source>
        <dbReference type="EMBL" id="TKK83888.1"/>
    </source>
</evidence>
<keyword evidence="1" id="KW-0378">Hydrolase</keyword>
<evidence type="ECO:0000313" key="2">
    <source>
        <dbReference type="Proteomes" id="UP000308705"/>
    </source>
</evidence>
<dbReference type="Proteomes" id="UP000308705">
    <property type="component" value="Unassembled WGS sequence"/>
</dbReference>
<dbReference type="Gene3D" id="1.10.30.50">
    <property type="match status" value="1"/>
</dbReference>
<keyword evidence="2" id="KW-1185">Reference proteome</keyword>
<name>A0A4U3M4X1_9ACTN</name>
<dbReference type="AlphaFoldDB" id="A0A4U3M4X1"/>
<dbReference type="RefSeq" id="WP_137250830.1">
    <property type="nucleotide sequence ID" value="NZ_SZQA01000040.1"/>
</dbReference>
<dbReference type="EMBL" id="SZQA01000040">
    <property type="protein sequence ID" value="TKK83888.1"/>
    <property type="molecule type" value="Genomic_DNA"/>
</dbReference>
<reference evidence="1 2" key="1">
    <citation type="submission" date="2019-04" db="EMBL/GenBank/DDBJ databases">
        <title>Herbidospora sp. NEAU-GS14.nov., a novel actinomycete isolated from soil.</title>
        <authorList>
            <person name="Han L."/>
        </authorList>
    </citation>
    <scope>NUCLEOTIDE SEQUENCE [LARGE SCALE GENOMIC DNA]</scope>
    <source>
        <strain evidence="1 2">NEAU-GS14</strain>
    </source>
</reference>
<protein>
    <submittedName>
        <fullName evidence="1">HNH endonuclease</fullName>
    </submittedName>
</protein>
<keyword evidence="1" id="KW-0540">Nuclease</keyword>
<accession>A0A4U3M4X1</accession>
<keyword evidence="1" id="KW-0255">Endonuclease</keyword>
<proteinExistence type="predicted"/>